<name>A0A1H2W7E4_9RHOB</name>
<dbReference type="GO" id="GO:0032259">
    <property type="term" value="P:methylation"/>
    <property type="evidence" value="ECO:0007669"/>
    <property type="project" value="UniProtKB-KW"/>
</dbReference>
<organism evidence="7 8">
    <name type="scientific">Albimonas donghaensis</name>
    <dbReference type="NCBI Taxonomy" id="356660"/>
    <lineage>
        <taxon>Bacteria</taxon>
        <taxon>Pseudomonadati</taxon>
        <taxon>Pseudomonadota</taxon>
        <taxon>Alphaproteobacteria</taxon>
        <taxon>Rhodobacterales</taxon>
        <taxon>Paracoccaceae</taxon>
        <taxon>Albimonas</taxon>
    </lineage>
</organism>
<dbReference type="RefSeq" id="WP_092680557.1">
    <property type="nucleotide sequence ID" value="NZ_FNMZ01000002.1"/>
</dbReference>
<evidence type="ECO:0000256" key="5">
    <source>
        <dbReference type="ARBA" id="ARBA00022691"/>
    </source>
</evidence>
<dbReference type="PANTHER" id="PTHR43648">
    <property type="entry name" value="ELECTRON TRANSFER FLAVOPROTEIN BETA SUBUNIT LYSINE METHYLTRANSFERASE"/>
    <property type="match status" value="1"/>
</dbReference>
<dbReference type="Gene3D" id="3.40.50.150">
    <property type="entry name" value="Vaccinia Virus protein VP39"/>
    <property type="match status" value="1"/>
</dbReference>
<feature type="binding site" evidence="6">
    <location>
        <position position="225"/>
    </location>
    <ligand>
        <name>S-adenosyl-L-methionine</name>
        <dbReference type="ChEBI" id="CHEBI:59789"/>
    </ligand>
</feature>
<keyword evidence="7" id="KW-0689">Ribosomal protein</keyword>
<comment type="similarity">
    <text evidence="1 6">Belongs to the methyltransferase superfamily. PrmA family.</text>
</comment>
<sequence>MTTWTALTTLPGEAAAYALGEDVEALDLEPTALAVLEVEDGSGLWEVGAYYEEKPDEVALALLAAAHGARPFAVSKLDETDWVAQVRRELSPVEAGRFVVHGGHDAADIPINKVGLEIEAAMAFGTGHHGTTRGCLLALERLLKEGLVSRRTLDVGCGTGVLGMAAAAAWRSVVVATDIDPVAVRTARANAIANGLSPWMRIARADGLRAPVIRNAGPYGLVFANILANPLKRLAPQISEVTAPGGYAVLSGLLHDQARGVEVMFAGHGFQRVDRIRLEGWTTLLLLKG</sequence>
<evidence type="ECO:0000256" key="6">
    <source>
        <dbReference type="HAMAP-Rule" id="MF_00735"/>
    </source>
</evidence>
<feature type="binding site" evidence="6">
    <location>
        <position position="132"/>
    </location>
    <ligand>
        <name>S-adenosyl-L-methionine</name>
        <dbReference type="ChEBI" id="CHEBI:59789"/>
    </ligand>
</feature>
<keyword evidence="4 6" id="KW-0808">Transferase</keyword>
<dbReference type="GO" id="GO:0005737">
    <property type="term" value="C:cytoplasm"/>
    <property type="evidence" value="ECO:0007669"/>
    <property type="project" value="UniProtKB-SubCell"/>
</dbReference>
<evidence type="ECO:0000256" key="3">
    <source>
        <dbReference type="ARBA" id="ARBA00022603"/>
    </source>
</evidence>
<dbReference type="Proteomes" id="UP000199118">
    <property type="component" value="Unassembled WGS sequence"/>
</dbReference>
<keyword evidence="3 6" id="KW-0489">Methyltransferase</keyword>
<dbReference type="InterPro" id="IPR029063">
    <property type="entry name" value="SAM-dependent_MTases_sf"/>
</dbReference>
<comment type="function">
    <text evidence="6">Methylates ribosomal protein L11.</text>
</comment>
<dbReference type="AlphaFoldDB" id="A0A1H2W7E4"/>
<reference evidence="7 8" key="1">
    <citation type="submission" date="2016-10" db="EMBL/GenBank/DDBJ databases">
        <authorList>
            <person name="de Groot N.N."/>
        </authorList>
    </citation>
    <scope>NUCLEOTIDE SEQUENCE [LARGE SCALE GENOMIC DNA]</scope>
    <source>
        <strain evidence="7 8">DSM 17890</strain>
    </source>
</reference>
<evidence type="ECO:0000313" key="8">
    <source>
        <dbReference type="Proteomes" id="UP000199118"/>
    </source>
</evidence>
<evidence type="ECO:0000256" key="1">
    <source>
        <dbReference type="ARBA" id="ARBA00009741"/>
    </source>
</evidence>
<keyword evidence="8" id="KW-1185">Reference proteome</keyword>
<dbReference type="InterPro" id="IPR050078">
    <property type="entry name" value="Ribosomal_L11_MeTrfase_PrmA"/>
</dbReference>
<evidence type="ECO:0000313" key="7">
    <source>
        <dbReference type="EMBL" id="SDW76458.1"/>
    </source>
</evidence>
<dbReference type="OrthoDB" id="9785995at2"/>
<keyword evidence="5 6" id="KW-0949">S-adenosyl-L-methionine</keyword>
<dbReference type="EMBL" id="FNMZ01000002">
    <property type="protein sequence ID" value="SDW76458.1"/>
    <property type="molecule type" value="Genomic_DNA"/>
</dbReference>
<comment type="subcellular location">
    <subcellularLocation>
        <location evidence="6">Cytoplasm</location>
    </subcellularLocation>
</comment>
<gene>
    <name evidence="6" type="primary">prmA</name>
    <name evidence="7" type="ORF">SAMN05444336_102288</name>
</gene>
<dbReference type="GO" id="GO:0016279">
    <property type="term" value="F:protein-lysine N-methyltransferase activity"/>
    <property type="evidence" value="ECO:0007669"/>
    <property type="project" value="RHEA"/>
</dbReference>
<dbReference type="InterPro" id="IPR004498">
    <property type="entry name" value="Ribosomal_PrmA_MeTrfase"/>
</dbReference>
<dbReference type="CDD" id="cd02440">
    <property type="entry name" value="AdoMet_MTases"/>
    <property type="match status" value="1"/>
</dbReference>
<protein>
    <recommendedName>
        <fullName evidence="6">Ribosomal protein L11 methyltransferase</fullName>
        <shortName evidence="6">L11 Mtase</shortName>
        <ecNumber evidence="6">2.1.1.-</ecNumber>
    </recommendedName>
</protein>
<keyword evidence="2 6" id="KW-0963">Cytoplasm</keyword>
<dbReference type="HAMAP" id="MF_00735">
    <property type="entry name" value="Methyltr_PrmA"/>
    <property type="match status" value="1"/>
</dbReference>
<comment type="catalytic activity">
    <reaction evidence="6">
        <text>L-lysyl-[protein] + 3 S-adenosyl-L-methionine = N(6),N(6),N(6)-trimethyl-L-lysyl-[protein] + 3 S-adenosyl-L-homocysteine + 3 H(+)</text>
        <dbReference type="Rhea" id="RHEA:54192"/>
        <dbReference type="Rhea" id="RHEA-COMP:9752"/>
        <dbReference type="Rhea" id="RHEA-COMP:13826"/>
        <dbReference type="ChEBI" id="CHEBI:15378"/>
        <dbReference type="ChEBI" id="CHEBI:29969"/>
        <dbReference type="ChEBI" id="CHEBI:57856"/>
        <dbReference type="ChEBI" id="CHEBI:59789"/>
        <dbReference type="ChEBI" id="CHEBI:61961"/>
    </reaction>
</comment>
<dbReference type="STRING" id="356660.SAMN05444336_102288"/>
<dbReference type="Pfam" id="PF06325">
    <property type="entry name" value="PrmA"/>
    <property type="match status" value="1"/>
</dbReference>
<accession>A0A1H2W7E4</accession>
<feature type="binding site" evidence="6">
    <location>
        <position position="156"/>
    </location>
    <ligand>
        <name>S-adenosyl-L-methionine</name>
        <dbReference type="ChEBI" id="CHEBI:59789"/>
    </ligand>
</feature>
<feature type="binding site" evidence="6">
    <location>
        <position position="178"/>
    </location>
    <ligand>
        <name>S-adenosyl-L-methionine</name>
        <dbReference type="ChEBI" id="CHEBI:59789"/>
    </ligand>
</feature>
<keyword evidence="7" id="KW-0687">Ribonucleoprotein</keyword>
<dbReference type="PANTHER" id="PTHR43648:SF1">
    <property type="entry name" value="ELECTRON TRANSFER FLAVOPROTEIN BETA SUBUNIT LYSINE METHYLTRANSFERASE"/>
    <property type="match status" value="1"/>
</dbReference>
<dbReference type="SUPFAM" id="SSF53335">
    <property type="entry name" value="S-adenosyl-L-methionine-dependent methyltransferases"/>
    <property type="match status" value="1"/>
</dbReference>
<evidence type="ECO:0000256" key="4">
    <source>
        <dbReference type="ARBA" id="ARBA00022679"/>
    </source>
</evidence>
<dbReference type="EC" id="2.1.1.-" evidence="6"/>
<dbReference type="GO" id="GO:0005840">
    <property type="term" value="C:ribosome"/>
    <property type="evidence" value="ECO:0007669"/>
    <property type="project" value="UniProtKB-KW"/>
</dbReference>
<evidence type="ECO:0000256" key="2">
    <source>
        <dbReference type="ARBA" id="ARBA00022490"/>
    </source>
</evidence>
<proteinExistence type="inferred from homology"/>